<dbReference type="InterPro" id="IPR036388">
    <property type="entry name" value="WH-like_DNA-bd_sf"/>
</dbReference>
<dbReference type="GO" id="GO:0003700">
    <property type="term" value="F:DNA-binding transcription factor activity"/>
    <property type="evidence" value="ECO:0007669"/>
    <property type="project" value="InterPro"/>
</dbReference>
<keyword evidence="7" id="KW-1185">Reference proteome</keyword>
<accession>A0A840IFJ6</accession>
<evidence type="ECO:0000256" key="3">
    <source>
        <dbReference type="ARBA" id="ARBA00023163"/>
    </source>
</evidence>
<dbReference type="Gene3D" id="1.10.10.10">
    <property type="entry name" value="Winged helix-like DNA-binding domain superfamily/Winged helix DNA-binding domain"/>
    <property type="match status" value="1"/>
</dbReference>
<dbReference type="SUPFAM" id="SSF46785">
    <property type="entry name" value="Winged helix' DNA-binding domain"/>
    <property type="match status" value="1"/>
</dbReference>
<feature type="domain" description="HTH arsR-type" evidence="5">
    <location>
        <begin position="16"/>
        <end position="110"/>
    </location>
</feature>
<protein>
    <submittedName>
        <fullName evidence="6">ArsR family transcriptional regulator</fullName>
    </submittedName>
</protein>
<feature type="region of interest" description="Disordered" evidence="4">
    <location>
        <begin position="117"/>
        <end position="156"/>
    </location>
</feature>
<sequence>MSHRDPSPRTLGPDGESHPIYQLKADLFRLLGHPVRVRVLELLRDGELTVGELQAALELDSSGMSQHLTAMRRQGVLESRKSGVKVHYRVKDPRTFQLLAVARQILTSQLEESSAILGDLSADPEAPAAAPGTPARDASAAAPDARRSVGRRGARA</sequence>
<evidence type="ECO:0000313" key="7">
    <source>
        <dbReference type="Proteomes" id="UP000585272"/>
    </source>
</evidence>
<dbReference type="EMBL" id="JACHNU010000003">
    <property type="protein sequence ID" value="MBB4663105.1"/>
    <property type="molecule type" value="Genomic_DNA"/>
</dbReference>
<evidence type="ECO:0000256" key="4">
    <source>
        <dbReference type="SAM" id="MobiDB-lite"/>
    </source>
</evidence>
<dbReference type="PROSITE" id="PS50987">
    <property type="entry name" value="HTH_ARSR_2"/>
    <property type="match status" value="1"/>
</dbReference>
<dbReference type="CDD" id="cd00090">
    <property type="entry name" value="HTH_ARSR"/>
    <property type="match status" value="1"/>
</dbReference>
<dbReference type="PANTHER" id="PTHR43132">
    <property type="entry name" value="ARSENICAL RESISTANCE OPERON REPRESSOR ARSR-RELATED"/>
    <property type="match status" value="1"/>
</dbReference>
<dbReference type="Pfam" id="PF12840">
    <property type="entry name" value="HTH_20"/>
    <property type="match status" value="1"/>
</dbReference>
<dbReference type="PRINTS" id="PR00778">
    <property type="entry name" value="HTHARSR"/>
</dbReference>
<dbReference type="Proteomes" id="UP000585272">
    <property type="component" value="Unassembled WGS sequence"/>
</dbReference>
<comment type="caution">
    <text evidence="6">The sequence shown here is derived from an EMBL/GenBank/DDBJ whole genome shotgun (WGS) entry which is preliminary data.</text>
</comment>
<dbReference type="GO" id="GO:0003677">
    <property type="term" value="F:DNA binding"/>
    <property type="evidence" value="ECO:0007669"/>
    <property type="project" value="UniProtKB-KW"/>
</dbReference>
<dbReference type="InterPro" id="IPR036390">
    <property type="entry name" value="WH_DNA-bd_sf"/>
</dbReference>
<feature type="compositionally biased region" description="Low complexity" evidence="4">
    <location>
        <begin position="121"/>
        <end position="143"/>
    </location>
</feature>
<dbReference type="InterPro" id="IPR011991">
    <property type="entry name" value="ArsR-like_HTH"/>
</dbReference>
<dbReference type="NCBIfam" id="NF033788">
    <property type="entry name" value="HTH_metalloreg"/>
    <property type="match status" value="1"/>
</dbReference>
<evidence type="ECO:0000256" key="2">
    <source>
        <dbReference type="ARBA" id="ARBA00023125"/>
    </source>
</evidence>
<evidence type="ECO:0000256" key="1">
    <source>
        <dbReference type="ARBA" id="ARBA00023015"/>
    </source>
</evidence>
<keyword evidence="1" id="KW-0805">Transcription regulation</keyword>
<dbReference type="RefSeq" id="WP_183342833.1">
    <property type="nucleotide sequence ID" value="NZ_JACHNU010000003.1"/>
</dbReference>
<evidence type="ECO:0000259" key="5">
    <source>
        <dbReference type="PROSITE" id="PS50987"/>
    </source>
</evidence>
<dbReference type="InterPro" id="IPR001845">
    <property type="entry name" value="HTH_ArsR_DNA-bd_dom"/>
</dbReference>
<evidence type="ECO:0000313" key="6">
    <source>
        <dbReference type="EMBL" id="MBB4663105.1"/>
    </source>
</evidence>
<dbReference type="SMART" id="SM00418">
    <property type="entry name" value="HTH_ARSR"/>
    <property type="match status" value="1"/>
</dbReference>
<name>A0A840IFJ6_9ACTN</name>
<keyword evidence="3" id="KW-0804">Transcription</keyword>
<gene>
    <name evidence="6" type="ORF">BDZ31_002694</name>
</gene>
<dbReference type="AlphaFoldDB" id="A0A840IFJ6"/>
<organism evidence="6 7">
    <name type="scientific">Conexibacter arvalis</name>
    <dbReference type="NCBI Taxonomy" id="912552"/>
    <lineage>
        <taxon>Bacteria</taxon>
        <taxon>Bacillati</taxon>
        <taxon>Actinomycetota</taxon>
        <taxon>Thermoleophilia</taxon>
        <taxon>Solirubrobacterales</taxon>
        <taxon>Conexibacteraceae</taxon>
        <taxon>Conexibacter</taxon>
    </lineage>
</organism>
<reference evidence="6 7" key="1">
    <citation type="submission" date="2020-08" db="EMBL/GenBank/DDBJ databases">
        <title>Genomic Encyclopedia of Archaeal and Bacterial Type Strains, Phase II (KMG-II): from individual species to whole genera.</title>
        <authorList>
            <person name="Goeker M."/>
        </authorList>
    </citation>
    <scope>NUCLEOTIDE SEQUENCE [LARGE SCALE GENOMIC DNA]</scope>
    <source>
        <strain evidence="6 7">DSM 23288</strain>
    </source>
</reference>
<dbReference type="InterPro" id="IPR051011">
    <property type="entry name" value="Metal_resp_trans_reg"/>
</dbReference>
<dbReference type="PANTHER" id="PTHR43132:SF2">
    <property type="entry name" value="ARSENICAL RESISTANCE OPERON REPRESSOR ARSR-RELATED"/>
    <property type="match status" value="1"/>
</dbReference>
<keyword evidence="2" id="KW-0238">DNA-binding</keyword>
<proteinExistence type="predicted"/>